<organism evidence="7 8">
    <name type="scientific">Acrobeloides nanus</name>
    <dbReference type="NCBI Taxonomy" id="290746"/>
    <lineage>
        <taxon>Eukaryota</taxon>
        <taxon>Metazoa</taxon>
        <taxon>Ecdysozoa</taxon>
        <taxon>Nematoda</taxon>
        <taxon>Chromadorea</taxon>
        <taxon>Rhabditida</taxon>
        <taxon>Tylenchina</taxon>
        <taxon>Cephalobomorpha</taxon>
        <taxon>Cephaloboidea</taxon>
        <taxon>Cephalobidae</taxon>
        <taxon>Acrobeloides</taxon>
    </lineage>
</organism>
<keyword evidence="7" id="KW-1185">Reference proteome</keyword>
<dbReference type="GO" id="GO:0032045">
    <property type="term" value="C:guanyl-nucleotide exchange factor complex"/>
    <property type="evidence" value="ECO:0007669"/>
    <property type="project" value="TreeGrafter"/>
</dbReference>
<dbReference type="GO" id="GO:0005737">
    <property type="term" value="C:cytoplasm"/>
    <property type="evidence" value="ECO:0007669"/>
    <property type="project" value="UniProtKB-SubCell"/>
</dbReference>
<feature type="domain" description="UDENN FLCN/SMCR8-type" evidence="6">
    <location>
        <begin position="10"/>
        <end position="375"/>
    </location>
</feature>
<evidence type="ECO:0000256" key="4">
    <source>
        <dbReference type="ARBA" id="ARBA00023006"/>
    </source>
</evidence>
<dbReference type="PANTHER" id="PTHR31334:SF1">
    <property type="entry name" value="GUANINE NUCLEOTIDE EXCHANGE PROTEIN SMCR8"/>
    <property type="match status" value="1"/>
</dbReference>
<sequence>MLEDFIVFGTSTADPWNRMNCCQHPSLVLIEFCQMQGPKPVMWCPENPGDHMDLDHVAIWLMSSENVHGSTTIVFNQQMAVYALVRHSTMLDITARAFQRPFCLALLSATRPTAKIVSKFESIADELVNPLLECNRRLFSRFLDHMIDLEENLRNEDFHRFYAFLPPDGPSATFSNKIRSVAKQANKLGTRFREAYNMNSSESCTCGVDYDDLFEYFPFLEQPNAILLMPLFQLAPCVKDFTDSFQIAYNSLIQSTKSQEYGILFSNGTSVFRSMTNAGINLSTTNDVHTEKPSSNGHNENVLSSLSTALVHCLFPLLAGERIAILASKQRKVTGMDLMHKLNALAVKKNIETVRWSEEDNRSTDQNSQLHNRSQ</sequence>
<evidence type="ECO:0000259" key="6">
    <source>
        <dbReference type="PROSITE" id="PS51834"/>
    </source>
</evidence>
<keyword evidence="2" id="KW-0963">Cytoplasm</keyword>
<dbReference type="InterPro" id="IPR037521">
    <property type="entry name" value="FLCN/SMCR8_DENN"/>
</dbReference>
<comment type="similarity">
    <text evidence="5">Belongs to the SMCR8 family.</text>
</comment>
<comment type="subcellular location">
    <subcellularLocation>
        <location evidence="1">Cytoplasm</location>
    </subcellularLocation>
</comment>
<evidence type="ECO:0000313" key="8">
    <source>
        <dbReference type="WBParaSite" id="ACRNAN_scaffold8957.g8623.t1"/>
    </source>
</evidence>
<dbReference type="WBParaSite" id="ACRNAN_scaffold8957.g8623.t1">
    <property type="protein sequence ID" value="ACRNAN_scaffold8957.g8623.t1"/>
    <property type="gene ID" value="ACRNAN_scaffold8957.g8623"/>
</dbReference>
<dbReference type="AlphaFoldDB" id="A0A914EM44"/>
<name>A0A914EM44_9BILA</name>
<proteinExistence type="inferred from homology"/>
<evidence type="ECO:0000256" key="3">
    <source>
        <dbReference type="ARBA" id="ARBA00022658"/>
    </source>
</evidence>
<reference evidence="8" key="1">
    <citation type="submission" date="2022-11" db="UniProtKB">
        <authorList>
            <consortium name="WormBaseParasite"/>
        </authorList>
    </citation>
    <scope>IDENTIFICATION</scope>
</reference>
<keyword evidence="4" id="KW-0072">Autophagy</keyword>
<evidence type="ECO:0000256" key="5">
    <source>
        <dbReference type="ARBA" id="ARBA00038137"/>
    </source>
</evidence>
<protein>
    <submittedName>
        <fullName evidence="8">UDENN FLCN/SMCR8-type domain-containing protein</fullName>
    </submittedName>
</protein>
<dbReference type="Proteomes" id="UP000887540">
    <property type="component" value="Unplaced"/>
</dbReference>
<dbReference type="GO" id="GO:0005085">
    <property type="term" value="F:guanyl-nucleotide exchange factor activity"/>
    <property type="evidence" value="ECO:0007669"/>
    <property type="project" value="UniProtKB-KW"/>
</dbReference>
<dbReference type="GO" id="GO:0006914">
    <property type="term" value="P:autophagy"/>
    <property type="evidence" value="ECO:0007669"/>
    <property type="project" value="UniProtKB-KW"/>
</dbReference>
<evidence type="ECO:0000256" key="2">
    <source>
        <dbReference type="ARBA" id="ARBA00022490"/>
    </source>
</evidence>
<dbReference type="PROSITE" id="PS51834">
    <property type="entry name" value="DENN_FLCN_SMCR8"/>
    <property type="match status" value="1"/>
</dbReference>
<accession>A0A914EM44</accession>
<evidence type="ECO:0000313" key="7">
    <source>
        <dbReference type="Proteomes" id="UP000887540"/>
    </source>
</evidence>
<evidence type="ECO:0000256" key="1">
    <source>
        <dbReference type="ARBA" id="ARBA00004496"/>
    </source>
</evidence>
<dbReference type="PANTHER" id="PTHR31334">
    <property type="entry name" value="SMITH-MAGENIS SYNDROME REGION GENE 8 PROTEIN"/>
    <property type="match status" value="1"/>
</dbReference>
<keyword evidence="3" id="KW-0344">Guanine-nucleotide releasing factor</keyword>